<gene>
    <name evidence="6" type="ORF">CQ14_22900</name>
</gene>
<comment type="similarity">
    <text evidence="2">Belongs to the bacterial PQQ dehydrogenase family.</text>
</comment>
<feature type="region of interest" description="Disordered" evidence="4">
    <location>
        <begin position="384"/>
        <end position="407"/>
    </location>
</feature>
<dbReference type="EMBL" id="LLYB01000066">
    <property type="protein sequence ID" value="KRR23879.1"/>
    <property type="molecule type" value="Genomic_DNA"/>
</dbReference>
<proteinExistence type="inferred from homology"/>
<evidence type="ECO:0000256" key="4">
    <source>
        <dbReference type="SAM" id="MobiDB-lite"/>
    </source>
</evidence>
<reference evidence="6 7" key="1">
    <citation type="submission" date="2014-03" db="EMBL/GenBank/DDBJ databases">
        <title>Bradyrhizobium valentinum sp. nov., isolated from effective nodules of Lupinus mariae-josephae, a lupine endemic of basic-lime soils in Eastern Spain.</title>
        <authorList>
            <person name="Duran D."/>
            <person name="Rey L."/>
            <person name="Navarro A."/>
            <person name="Busquets A."/>
            <person name="Imperial J."/>
            <person name="Ruiz-Argueso T."/>
        </authorList>
    </citation>
    <scope>NUCLEOTIDE SEQUENCE [LARGE SCALE GENOMIC DNA]</scope>
    <source>
        <strain evidence="6 7">CCBAU 23086</strain>
    </source>
</reference>
<dbReference type="Pfam" id="PF01011">
    <property type="entry name" value="PQQ"/>
    <property type="match status" value="1"/>
</dbReference>
<evidence type="ECO:0000256" key="2">
    <source>
        <dbReference type="ARBA" id="ARBA00008156"/>
    </source>
</evidence>
<evidence type="ECO:0000259" key="5">
    <source>
        <dbReference type="Pfam" id="PF01011"/>
    </source>
</evidence>
<organism evidence="6 7">
    <name type="scientific">Bradyrhizobium lablabi</name>
    <dbReference type="NCBI Taxonomy" id="722472"/>
    <lineage>
        <taxon>Bacteria</taxon>
        <taxon>Pseudomonadati</taxon>
        <taxon>Pseudomonadota</taxon>
        <taxon>Alphaproteobacteria</taxon>
        <taxon>Hyphomicrobiales</taxon>
        <taxon>Nitrobacteraceae</taxon>
        <taxon>Bradyrhizobium</taxon>
    </lineage>
</organism>
<dbReference type="PANTHER" id="PTHR32303:SF4">
    <property type="entry name" value="QUINOPROTEIN GLUCOSE DEHYDROGENASE"/>
    <property type="match status" value="1"/>
</dbReference>
<dbReference type="InterPro" id="IPR011047">
    <property type="entry name" value="Quinoprotein_ADH-like_sf"/>
</dbReference>
<evidence type="ECO:0000256" key="1">
    <source>
        <dbReference type="ARBA" id="ARBA00001931"/>
    </source>
</evidence>
<feature type="domain" description="Pyrrolo-quinoline quinone repeat" evidence="5">
    <location>
        <begin position="36"/>
        <end position="637"/>
    </location>
</feature>
<dbReference type="SMART" id="SM00564">
    <property type="entry name" value="PQQ"/>
    <property type="match status" value="3"/>
</dbReference>
<dbReference type="InterPro" id="IPR002372">
    <property type="entry name" value="PQQ_rpt_dom"/>
</dbReference>
<dbReference type="PANTHER" id="PTHR32303">
    <property type="entry name" value="QUINOPROTEIN ALCOHOL DEHYDROGENASE (CYTOCHROME C)"/>
    <property type="match status" value="1"/>
</dbReference>
<dbReference type="GO" id="GO:0016491">
    <property type="term" value="F:oxidoreductase activity"/>
    <property type="evidence" value="ECO:0007669"/>
    <property type="project" value="UniProtKB-KW"/>
</dbReference>
<accession>A0A0R3MV06</accession>
<protein>
    <recommendedName>
        <fullName evidence="5">Pyrrolo-quinoline quinone repeat domain-containing protein</fullName>
    </recommendedName>
</protein>
<evidence type="ECO:0000256" key="3">
    <source>
        <dbReference type="ARBA" id="ARBA00023002"/>
    </source>
</evidence>
<comment type="cofactor">
    <cofactor evidence="1">
        <name>pyrroloquinoline quinone</name>
        <dbReference type="ChEBI" id="CHEBI:58442"/>
    </cofactor>
</comment>
<sequence>MVGLALTFFATPATLHAQSIPGGLPESTKALSQGEWPAYAGSYAASRYSPLTQIDRENAKNLRVAWRWKSPDMAIKEANPKIGPTRANESTPLMIGGVLYTSTSLSQVAAIDAATGETKWVFDPKVYENGLGIPANDGWLHRGVAYWRNGDDERIIMLTAFAQMIALDVKTGKPVPGFGNDGRVDLAEGLRRPVDRDYYTMSTPPVIVRGVIVVGSSVMDWWRKSPSPPGDVRGFDVVTGRLLWTFHTVPQGEEPGVETWQRDSWRQAGNANVWAPMSADEDLGYVYLPVSTPTNDYYGGHRPGDGLYGDSLVCIEAATGRKVWHYQLVHHGLWDYDTPAAPTLIDVTVDGKPIKAVAQVTKQAFVYVFDRVSGKPVWPIEEQPVPASSVPGESASKTQPFPTRPAPIDIQGVREEDLVDFTPEFRNEAKDIVAKYDHGPLFTPPSERGTIQVPGVAGGGNWAGAAIDPETGMLYVGSYRLPFVVTVRRPTPGESPYDFIGEFRYLPGPRGVPLLKPPFGSILAIDMNSGEHRWRIPVGRGELIPPIRQLGIRERLGFPTRSWALITKTVMIVVQSGYFGAPRLPPGGTRRIADLNNFDPHLWVYDKNSGEMLAEIGLPANAVGAPMTYMAGGKQFIVFPVGGGPLVEELIAVSL</sequence>
<name>A0A0R3MV06_9BRAD</name>
<dbReference type="InterPro" id="IPR018391">
    <property type="entry name" value="PQQ_b-propeller_rpt"/>
</dbReference>
<dbReference type="Proteomes" id="UP000051660">
    <property type="component" value="Unassembled WGS sequence"/>
</dbReference>
<evidence type="ECO:0000313" key="6">
    <source>
        <dbReference type="EMBL" id="KRR23879.1"/>
    </source>
</evidence>
<keyword evidence="3" id="KW-0560">Oxidoreductase</keyword>
<evidence type="ECO:0000313" key="7">
    <source>
        <dbReference type="Proteomes" id="UP000051660"/>
    </source>
</evidence>
<dbReference type="AlphaFoldDB" id="A0A0R3MV06"/>
<comment type="caution">
    <text evidence="6">The sequence shown here is derived from an EMBL/GenBank/DDBJ whole genome shotgun (WGS) entry which is preliminary data.</text>
</comment>
<dbReference type="Gene3D" id="2.140.10.10">
    <property type="entry name" value="Quinoprotein alcohol dehydrogenase-like superfamily"/>
    <property type="match status" value="1"/>
</dbReference>
<dbReference type="SUPFAM" id="SSF50998">
    <property type="entry name" value="Quinoprotein alcohol dehydrogenase-like"/>
    <property type="match status" value="1"/>
</dbReference>